<evidence type="ECO:0000259" key="5">
    <source>
        <dbReference type="PROSITE" id="PS50893"/>
    </source>
</evidence>
<evidence type="ECO:0000313" key="7">
    <source>
        <dbReference type="Proteomes" id="UP001321861"/>
    </source>
</evidence>
<dbReference type="SUPFAM" id="SSF52540">
    <property type="entry name" value="P-loop containing nucleoside triphosphate hydrolases"/>
    <property type="match status" value="1"/>
</dbReference>
<dbReference type="KEGG" id="xap:XA3_14730"/>
<dbReference type="InterPro" id="IPR003593">
    <property type="entry name" value="AAA+_ATPase"/>
</dbReference>
<dbReference type="SMART" id="SM00382">
    <property type="entry name" value="AAA"/>
    <property type="match status" value="1"/>
</dbReference>
<comment type="similarity">
    <text evidence="1">Belongs to the ABC transporter superfamily.</text>
</comment>
<accession>A0AAU9CYD3</accession>
<evidence type="ECO:0000256" key="3">
    <source>
        <dbReference type="ARBA" id="ARBA00022741"/>
    </source>
</evidence>
<dbReference type="PANTHER" id="PTHR42734:SF17">
    <property type="entry name" value="METAL TRANSPORT SYSTEM ATP-BINDING PROTEIN TM_0124-RELATED"/>
    <property type="match status" value="1"/>
</dbReference>
<dbReference type="InterPro" id="IPR050153">
    <property type="entry name" value="Metal_Ion_Import_ABC"/>
</dbReference>
<name>A0AAU9CYD3_9LACO</name>
<organism evidence="6 7">
    <name type="scientific">Xylocopilactobacillus apicola</name>
    <dbReference type="NCBI Taxonomy" id="2932184"/>
    <lineage>
        <taxon>Bacteria</taxon>
        <taxon>Bacillati</taxon>
        <taxon>Bacillota</taxon>
        <taxon>Bacilli</taxon>
        <taxon>Lactobacillales</taxon>
        <taxon>Lactobacillaceae</taxon>
        <taxon>Xylocopilactobacillus</taxon>
    </lineage>
</organism>
<dbReference type="Gene3D" id="3.40.50.300">
    <property type="entry name" value="P-loop containing nucleotide triphosphate hydrolases"/>
    <property type="match status" value="1"/>
</dbReference>
<dbReference type="EMBL" id="AP026802">
    <property type="protein sequence ID" value="BDR59032.1"/>
    <property type="molecule type" value="Genomic_DNA"/>
</dbReference>
<dbReference type="GO" id="GO:0005524">
    <property type="term" value="F:ATP binding"/>
    <property type="evidence" value="ECO:0007669"/>
    <property type="project" value="UniProtKB-KW"/>
</dbReference>
<dbReference type="InterPro" id="IPR003439">
    <property type="entry name" value="ABC_transporter-like_ATP-bd"/>
</dbReference>
<evidence type="ECO:0000256" key="2">
    <source>
        <dbReference type="ARBA" id="ARBA00022448"/>
    </source>
</evidence>
<dbReference type="PROSITE" id="PS50893">
    <property type="entry name" value="ABC_TRANSPORTER_2"/>
    <property type="match status" value="1"/>
</dbReference>
<feature type="domain" description="ABC transporter" evidence="5">
    <location>
        <begin position="8"/>
        <end position="231"/>
    </location>
</feature>
<evidence type="ECO:0000256" key="4">
    <source>
        <dbReference type="ARBA" id="ARBA00022840"/>
    </source>
</evidence>
<evidence type="ECO:0000313" key="6">
    <source>
        <dbReference type="EMBL" id="BDR59032.1"/>
    </source>
</evidence>
<evidence type="ECO:0000256" key="1">
    <source>
        <dbReference type="ARBA" id="ARBA00005417"/>
    </source>
</evidence>
<sequence length="231" mass="26135">MSEKQTLIKLVDLSMSFDQKLLFKNLNLEIKQGDFLSIIGPNGTGKSTLIQLMMKELAPRSGQVIYTDNGFDRKKIGFVPQTRNINEDYPLNLTSFVSLRLYDNLIPWLTKKDRLKISTALKKVRLQDKSDNLLANSSGGEQQRAYIAQALVHDPKMIILDEPTNGLDERSKKEVMEILKKLQVEDQVTIVLVTHDPESVIQNSTKILKLNGDGTFEVGDQSLLENNDVEF</sequence>
<dbReference type="PANTHER" id="PTHR42734">
    <property type="entry name" value="METAL TRANSPORT SYSTEM ATP-BINDING PROTEIN TM_0124-RELATED"/>
    <property type="match status" value="1"/>
</dbReference>
<dbReference type="InterPro" id="IPR027417">
    <property type="entry name" value="P-loop_NTPase"/>
</dbReference>
<keyword evidence="3" id="KW-0547">Nucleotide-binding</keyword>
<gene>
    <name evidence="6" type="primary">znuC</name>
    <name evidence="6" type="ORF">XA3_14730</name>
</gene>
<dbReference type="RefSeq" id="WP_317634847.1">
    <property type="nucleotide sequence ID" value="NZ_AP026802.1"/>
</dbReference>
<dbReference type="Proteomes" id="UP001321861">
    <property type="component" value="Chromosome"/>
</dbReference>
<dbReference type="Pfam" id="PF00005">
    <property type="entry name" value="ABC_tran"/>
    <property type="match status" value="1"/>
</dbReference>
<reference evidence="6 7" key="1">
    <citation type="journal article" date="2023" name="Microbiol. Spectr.">
        <title>Symbiosis of Carpenter Bees with Uncharacterized Lactic Acid Bacteria Showing NAD Auxotrophy.</title>
        <authorList>
            <person name="Kawasaki S."/>
            <person name="Ozawa K."/>
            <person name="Mori T."/>
            <person name="Yamamoto A."/>
            <person name="Ito M."/>
            <person name="Ohkuma M."/>
            <person name="Sakamoto M."/>
            <person name="Matsutani M."/>
        </authorList>
    </citation>
    <scope>NUCLEOTIDE SEQUENCE [LARGE SCALE GENOMIC DNA]</scope>
    <source>
        <strain evidence="6 7">XA3</strain>
    </source>
</reference>
<protein>
    <submittedName>
        <fullName evidence="6">ABC transporter ATP-binding protein</fullName>
    </submittedName>
</protein>
<dbReference type="GO" id="GO:0016887">
    <property type="term" value="F:ATP hydrolysis activity"/>
    <property type="evidence" value="ECO:0007669"/>
    <property type="project" value="InterPro"/>
</dbReference>
<proteinExistence type="inferred from homology"/>
<dbReference type="AlphaFoldDB" id="A0AAU9CYD3"/>
<keyword evidence="4 6" id="KW-0067">ATP-binding</keyword>
<keyword evidence="7" id="KW-1185">Reference proteome</keyword>
<keyword evidence="2" id="KW-0813">Transport</keyword>